<sequence length="433" mass="43319">MSTNAPVENVFGSRAFKPASASGSGSKYVFGFTSSSAGSTSQIIPTDAISAPVSFEPGTSVSANISAEASGLQEAARFDTNHGNLTPGLGLPVSSSTSDVGTASEQADHAAPQNIEAEHKVKEVQANVAQSTTREGAHLMGASGTMGQGTPTSVFSTLAAPAANKPLAPSAPLFGSLSTSVSTATPQAASAFNFGGTSETQPPTLFGFTTSGAPHATTAPVTSTTTAVLSFSTAAAPSQEDESDSRGTLASNSVEMMSPVEPPSESAAAPLQPFSFAAAANTAQPSGLFNFGTSVTAAPTGTSNTRGLFGGVNTNGALGIAPAAPFQFHPPPAATRAFTTPSVVSSAPSFFNFGGSSTTNGSTEGFSFGSTTTPAFFNFGAQPGPAPSFVFGNNPSSAPPAFMTAPTTNFFASGSSSSTTTTRKMLKARRIRR</sequence>
<evidence type="ECO:0000313" key="3">
    <source>
        <dbReference type="WBParaSite" id="PgR084X_g013_t03"/>
    </source>
</evidence>
<proteinExistence type="predicted"/>
<dbReference type="WBParaSite" id="PgR084X_g013_t03">
    <property type="protein sequence ID" value="PgR084X_g013_t03"/>
    <property type="gene ID" value="PgR084X_g013"/>
</dbReference>
<keyword evidence="2" id="KW-1185">Reference proteome</keyword>
<feature type="region of interest" description="Disordered" evidence="1">
    <location>
        <begin position="81"/>
        <end position="111"/>
    </location>
</feature>
<dbReference type="AlphaFoldDB" id="A0A915C4F9"/>
<accession>A0A915C4F9</accession>
<organism evidence="2 3">
    <name type="scientific">Parascaris univalens</name>
    <name type="common">Nematode worm</name>
    <dbReference type="NCBI Taxonomy" id="6257"/>
    <lineage>
        <taxon>Eukaryota</taxon>
        <taxon>Metazoa</taxon>
        <taxon>Ecdysozoa</taxon>
        <taxon>Nematoda</taxon>
        <taxon>Chromadorea</taxon>
        <taxon>Rhabditida</taxon>
        <taxon>Spirurina</taxon>
        <taxon>Ascaridomorpha</taxon>
        <taxon>Ascaridoidea</taxon>
        <taxon>Ascarididae</taxon>
        <taxon>Parascaris</taxon>
    </lineage>
</organism>
<feature type="compositionally biased region" description="Polar residues" evidence="1">
    <location>
        <begin position="93"/>
        <end position="105"/>
    </location>
</feature>
<protein>
    <submittedName>
        <fullName evidence="3">RanBP2-type domain-containing protein</fullName>
    </submittedName>
</protein>
<name>A0A915C4F9_PARUN</name>
<feature type="region of interest" description="Disordered" evidence="1">
    <location>
        <begin position="413"/>
        <end position="433"/>
    </location>
</feature>
<evidence type="ECO:0000256" key="1">
    <source>
        <dbReference type="SAM" id="MobiDB-lite"/>
    </source>
</evidence>
<evidence type="ECO:0000313" key="2">
    <source>
        <dbReference type="Proteomes" id="UP000887569"/>
    </source>
</evidence>
<feature type="compositionally biased region" description="Basic residues" evidence="1">
    <location>
        <begin position="424"/>
        <end position="433"/>
    </location>
</feature>
<dbReference type="Proteomes" id="UP000887569">
    <property type="component" value="Unplaced"/>
</dbReference>
<reference evidence="3" key="1">
    <citation type="submission" date="2022-11" db="UniProtKB">
        <authorList>
            <consortium name="WormBaseParasite"/>
        </authorList>
    </citation>
    <scope>IDENTIFICATION</scope>
</reference>